<dbReference type="InterPro" id="IPR006004">
    <property type="entry name" value="SudA-like"/>
</dbReference>
<dbReference type="EMBL" id="CP001698">
    <property type="protein sequence ID" value="ADN02198.1"/>
    <property type="molecule type" value="Genomic_DNA"/>
</dbReference>
<dbReference type="Proteomes" id="UP000001296">
    <property type="component" value="Chromosome"/>
</dbReference>
<evidence type="ECO:0000313" key="4">
    <source>
        <dbReference type="Proteomes" id="UP000001296"/>
    </source>
</evidence>
<reference evidence="3 4" key="2">
    <citation type="journal article" date="2010" name="J. Bacteriol.">
        <title>Genome sequence of the polysaccharide-degrading, thermophilic anaerobe Spirochaeta thermophila DSM 6192.</title>
        <authorList>
            <person name="Angelov A."/>
            <person name="Liebl S."/>
            <person name="Ballschmiter M."/>
            <person name="Bomeke M."/>
            <person name="Lehmann R."/>
            <person name="Liesegang H."/>
            <person name="Daniel R."/>
            <person name="Liebl W."/>
        </authorList>
    </citation>
    <scope>NUCLEOTIDE SEQUENCE [LARGE SCALE GENOMIC DNA]</scope>
    <source>
        <strain evidence="4">ATCC 49972 / DSM 6192 / RI 19.B1</strain>
    </source>
</reference>
<dbReference type="InterPro" id="IPR036188">
    <property type="entry name" value="FAD/NAD-bd_sf"/>
</dbReference>
<dbReference type="PRINTS" id="PR00368">
    <property type="entry name" value="FADPNR"/>
</dbReference>
<dbReference type="GO" id="GO:0016491">
    <property type="term" value="F:oxidoreductase activity"/>
    <property type="evidence" value="ECO:0007669"/>
    <property type="project" value="InterPro"/>
</dbReference>
<name>E0RTG7_WINT6</name>
<organism evidence="3 4">
    <name type="scientific">Winmispira thermophila (strain ATCC 49972 / DSM 6192 / RI 19.B1)</name>
    <name type="common">Spirochaeta thermophila</name>
    <dbReference type="NCBI Taxonomy" id="665571"/>
    <lineage>
        <taxon>Bacteria</taxon>
        <taxon>Pseudomonadati</taxon>
        <taxon>Spirochaetota</taxon>
        <taxon>Spirochaetia</taxon>
        <taxon>Winmispirales</taxon>
        <taxon>Winmispiraceae</taxon>
        <taxon>Winmispira</taxon>
    </lineage>
</organism>
<dbReference type="SUPFAM" id="SSF51971">
    <property type="entry name" value="Nucleotide-binding domain"/>
    <property type="match status" value="1"/>
</dbReference>
<feature type="domain" description="Dihydroprymidine dehydrogenase" evidence="2">
    <location>
        <begin position="55"/>
        <end position="168"/>
    </location>
</feature>
<dbReference type="PRINTS" id="PR00469">
    <property type="entry name" value="PNDRDTASEII"/>
</dbReference>
<dbReference type="Gene3D" id="3.50.50.60">
    <property type="entry name" value="FAD/NAD(P)-binding domain"/>
    <property type="match status" value="2"/>
</dbReference>
<dbReference type="PANTHER" id="PTHR42783">
    <property type="entry name" value="GLUTAMATE SYNTHASE [NADPH] SMALL CHAIN"/>
    <property type="match status" value="1"/>
</dbReference>
<dbReference type="InterPro" id="IPR028261">
    <property type="entry name" value="DPD_II"/>
</dbReference>
<evidence type="ECO:0000313" key="3">
    <source>
        <dbReference type="EMBL" id="ADN02198.1"/>
    </source>
</evidence>
<sequence length="513" mass="56520">MEHRHISDDVLYSKEELDRRARELLSDLEGRTLRNKERLAIPPQPMPELDPVVRSRRVDEVTLGYTETQAKVEALRCLQCKNAPCIAGCPVSINIPAFIRKIVEGEYKESVDIIKETNLLPSICGRVCPQEKQCQEACTVGKALKDPLKAVSIGRLERFVADWEREHGLYTLPPVKPDSGKKVAIIGSGPAGLTAAVDLRREGHTVVIFEAFPKAGGVMVYGIPEFRLPKRLVEDEIRHLEDLGVEFVYDFLVGKTRTLTQLLEEDGFDVVFISAGAGLPKFMGIEGEDLVGVYSANEYLTRTNLMKAYDRERADTPILPSRRVAVIGGGNVAMDAARMALRVGAEEVIVIYRRTEKEMPARREEVIHAMEEGVEFRFLTNVKRIMGDGEGKVRAVECLSYRLGEPDASGRPRPVPIEGSEHSIEVDTVIFALGSVPHPLIRKTMPEVAVSERGTIVVDEHLRTSHPRIFAGGDVVTGAATVIEAMGAGRKAARSIHLLLSGELPPPKEAGTS</sequence>
<accession>E0RTG7</accession>
<dbReference type="Gene3D" id="1.10.1060.10">
    <property type="entry name" value="Alpha-helical ferredoxin"/>
    <property type="match status" value="1"/>
</dbReference>
<dbReference type="InterPro" id="IPR023753">
    <property type="entry name" value="FAD/NAD-binding_dom"/>
</dbReference>
<dbReference type="GO" id="GO:0051536">
    <property type="term" value="F:iron-sulfur cluster binding"/>
    <property type="evidence" value="ECO:0007669"/>
    <property type="project" value="InterPro"/>
</dbReference>
<dbReference type="Pfam" id="PF14691">
    <property type="entry name" value="Fer4_20"/>
    <property type="match status" value="1"/>
</dbReference>
<dbReference type="AlphaFoldDB" id="E0RTG7"/>
<dbReference type="RefSeq" id="WP_013314039.1">
    <property type="nucleotide sequence ID" value="NC_014484.1"/>
</dbReference>
<proteinExistence type="predicted"/>
<dbReference type="PaxDb" id="665571-STHERM_c12570"/>
<dbReference type="InterPro" id="IPR009051">
    <property type="entry name" value="Helical_ferredxn"/>
</dbReference>
<evidence type="ECO:0000259" key="2">
    <source>
        <dbReference type="Pfam" id="PF14691"/>
    </source>
</evidence>
<reference key="1">
    <citation type="submission" date="2009-08" db="EMBL/GenBank/DDBJ databases">
        <title>The genome sequence of Spirochaeta thermophila DSM6192.</title>
        <authorList>
            <person name="Angelov A."/>
            <person name="Mientus M."/>
            <person name="Wittenberg S."/>
            <person name="Lehmann R."/>
            <person name="Liesegang H."/>
            <person name="Daniel R."/>
            <person name="Liebl W."/>
        </authorList>
    </citation>
    <scope>NUCLEOTIDE SEQUENCE</scope>
    <source>
        <strain>DSM 6192</strain>
    </source>
</reference>
<dbReference type="Pfam" id="PF07992">
    <property type="entry name" value="Pyr_redox_2"/>
    <property type="match status" value="1"/>
</dbReference>
<gene>
    <name evidence="3" type="ordered locus">STHERM_c12570</name>
</gene>
<dbReference type="SUPFAM" id="SSF46548">
    <property type="entry name" value="alpha-helical ferredoxin"/>
    <property type="match status" value="1"/>
</dbReference>
<dbReference type="PANTHER" id="PTHR42783:SF3">
    <property type="entry name" value="GLUTAMATE SYNTHASE [NADPH] SMALL CHAIN-RELATED"/>
    <property type="match status" value="1"/>
</dbReference>
<evidence type="ECO:0000259" key="1">
    <source>
        <dbReference type="Pfam" id="PF07992"/>
    </source>
</evidence>
<feature type="domain" description="FAD/NAD(P)-binding" evidence="1">
    <location>
        <begin position="181"/>
        <end position="489"/>
    </location>
</feature>
<dbReference type="eggNOG" id="COG0493">
    <property type="taxonomic scope" value="Bacteria"/>
</dbReference>
<dbReference type="NCBIfam" id="TIGR01316">
    <property type="entry name" value="gltA"/>
    <property type="match status" value="1"/>
</dbReference>
<protein>
    <submittedName>
        <fullName evidence="3">Glutamate synthase</fullName>
    </submittedName>
</protein>
<dbReference type="KEGG" id="sta:STHERM_c12570"/>
<dbReference type="HOGENOM" id="CLU_000422_3_3_12"/>